<reference evidence="7 8" key="1">
    <citation type="submission" date="2018-11" db="EMBL/GenBank/DDBJ databases">
        <authorList>
            <person name="Criscuolo A."/>
        </authorList>
    </citation>
    <scope>NUCLEOTIDE SEQUENCE [LARGE SCALE GENOMIC DNA]</scope>
    <source>
        <strain evidence="7">AT11b</strain>
    </source>
</reference>
<evidence type="ECO:0000313" key="8">
    <source>
        <dbReference type="Proteomes" id="UP000280861"/>
    </source>
</evidence>
<feature type="transmembrane region" description="Helical" evidence="5">
    <location>
        <begin position="47"/>
        <end position="66"/>
    </location>
</feature>
<evidence type="ECO:0000313" key="7">
    <source>
        <dbReference type="EMBL" id="VDC20881.1"/>
    </source>
</evidence>
<dbReference type="InterPro" id="IPR003807">
    <property type="entry name" value="DUF202"/>
</dbReference>
<dbReference type="Proteomes" id="UP000280861">
    <property type="component" value="Unassembled WGS sequence"/>
</dbReference>
<organism evidence="7 8">
    <name type="scientific">Arthrobacter ulcerisalmonis</name>
    <dbReference type="NCBI Taxonomy" id="2483813"/>
    <lineage>
        <taxon>Bacteria</taxon>
        <taxon>Bacillati</taxon>
        <taxon>Actinomycetota</taxon>
        <taxon>Actinomycetes</taxon>
        <taxon>Micrococcales</taxon>
        <taxon>Micrococcaceae</taxon>
        <taxon>Arthrobacter</taxon>
    </lineage>
</organism>
<accession>A0A3P5WMQ4</accession>
<dbReference type="Pfam" id="PF02656">
    <property type="entry name" value="DUF202"/>
    <property type="match status" value="1"/>
</dbReference>
<evidence type="ECO:0000256" key="1">
    <source>
        <dbReference type="ARBA" id="ARBA00004127"/>
    </source>
</evidence>
<protein>
    <recommendedName>
        <fullName evidence="6">DUF202 domain-containing protein</fullName>
    </recommendedName>
</protein>
<keyword evidence="4 5" id="KW-0472">Membrane</keyword>
<keyword evidence="2 5" id="KW-0812">Transmembrane</keyword>
<dbReference type="AlphaFoldDB" id="A0A3P5WMQ4"/>
<proteinExistence type="predicted"/>
<dbReference type="GO" id="GO:0012505">
    <property type="term" value="C:endomembrane system"/>
    <property type="evidence" value="ECO:0007669"/>
    <property type="project" value="UniProtKB-SubCell"/>
</dbReference>
<feature type="transmembrane region" description="Helical" evidence="5">
    <location>
        <begin position="87"/>
        <end position="109"/>
    </location>
</feature>
<keyword evidence="8" id="KW-1185">Reference proteome</keyword>
<dbReference type="EMBL" id="UXAU01000011">
    <property type="protein sequence ID" value="VDC20881.1"/>
    <property type="molecule type" value="Genomic_DNA"/>
</dbReference>
<evidence type="ECO:0000256" key="4">
    <source>
        <dbReference type="ARBA" id="ARBA00023136"/>
    </source>
</evidence>
<gene>
    <name evidence="7" type="ORF">PSET11_00615</name>
</gene>
<comment type="subcellular location">
    <subcellularLocation>
        <location evidence="1">Endomembrane system</location>
        <topology evidence="1">Multi-pass membrane protein</topology>
    </subcellularLocation>
</comment>
<sequence>MASPTVGREHDDPGLQPERTSMAWGRTLLALATVSAVFLRWLPRHGLPVLLLFVLASGTALAIYLSQRRRYGAFSRGIAMERVDADVAAVLWTAGAGVAMGAVAIGIVLTW</sequence>
<name>A0A3P5WMQ4_9MICC</name>
<keyword evidence="3 5" id="KW-1133">Transmembrane helix</keyword>
<feature type="domain" description="DUF202" evidence="6">
    <location>
        <begin position="12"/>
        <end position="71"/>
    </location>
</feature>
<evidence type="ECO:0000256" key="2">
    <source>
        <dbReference type="ARBA" id="ARBA00022692"/>
    </source>
</evidence>
<evidence type="ECO:0000259" key="6">
    <source>
        <dbReference type="Pfam" id="PF02656"/>
    </source>
</evidence>
<dbReference type="OrthoDB" id="3701077at2"/>
<dbReference type="RefSeq" id="WP_124090633.1">
    <property type="nucleotide sequence ID" value="NZ_CBCRYA010000012.1"/>
</dbReference>
<evidence type="ECO:0000256" key="5">
    <source>
        <dbReference type="SAM" id="Phobius"/>
    </source>
</evidence>
<feature type="transmembrane region" description="Helical" evidence="5">
    <location>
        <begin position="23"/>
        <end position="41"/>
    </location>
</feature>
<evidence type="ECO:0000256" key="3">
    <source>
        <dbReference type="ARBA" id="ARBA00022989"/>
    </source>
</evidence>